<evidence type="ECO:0000259" key="3">
    <source>
        <dbReference type="PROSITE" id="PS50933"/>
    </source>
</evidence>
<dbReference type="AlphaFoldDB" id="A0A7J7JBI9"/>
<feature type="domain" description="VWFC" evidence="2">
    <location>
        <begin position="549"/>
        <end position="610"/>
    </location>
</feature>
<name>A0A7J7JBI9_BUGNE</name>
<dbReference type="PANTHER" id="PTHR46526:SF1">
    <property type="entry name" value="CHORDIN"/>
    <property type="match status" value="1"/>
</dbReference>
<dbReference type="PANTHER" id="PTHR46526">
    <property type="entry name" value="CHORDIN"/>
    <property type="match status" value="1"/>
</dbReference>
<evidence type="ECO:0000313" key="4">
    <source>
        <dbReference type="EMBL" id="KAF6023357.1"/>
    </source>
</evidence>
<dbReference type="EMBL" id="VXIV02002727">
    <property type="protein sequence ID" value="KAF6023357.1"/>
    <property type="molecule type" value="Genomic_DNA"/>
</dbReference>
<dbReference type="PROSITE" id="PS50933">
    <property type="entry name" value="CHRD"/>
    <property type="match status" value="1"/>
</dbReference>
<dbReference type="SUPFAM" id="SSF57603">
    <property type="entry name" value="FnI-like domain"/>
    <property type="match status" value="3"/>
</dbReference>
<sequence>MVCLFLGCVFGGARYDIDSQWHPILEPYGVMHCLKCTCEAVIKKGLLQQRGQVQCRRISHECPDVSSCPLTAMLPPSSCCKICPHHQEFSAFVLPNLTSILIKGKNGVTIYEENIRNKTEQLGQTLKICSIWRDVSNHIEAIKSNEAHLIITSGHAAESLSGFVKETTPRVLETFSSMLTNAESRGYAASLYMGVVLSNNELAIRGSVVAPRAAMSGKHLVTMEILRDRRVLFTKEEMVAFSSYGTEFHTKWESLSTSSLKQLGRGRLTTRLTLSNGITLSGSITVYHKCGRLNALVTGQDAVPKYKTLGVASAQFNLSLNGQLSYQIEVKDIESKITEIMIETDRSTLAGGTKITRLVRELNEATILKVRGLYDKTDGVIIQQLLEGKLFINIQTRLRLNSTLRGQILLVPSVHSTQTLMVEGRSGVAALSWCDSSNCDLACDLLVPRVAVRRDASTQAFLQYWNQKQLLATFTETNLMEVYISKMDVLQIGSTLPMLSITTRDSTLYGQASIPETCFENSSGYVLPASDQQLGSRGAWVDTPLDLAHKCRYDKKIYSDGESWKPKDSNLACVTCSCKRNKAQCHPVICPAAECASPVTLPGECCPACPKATDNTSKTCFFPGDHRDHAVGTVWHPFMHPGGYFKCAVCFCKNDGDGYDCKQTACPALSCSERYQEVLPGECCPSSSTGVTVLGQGQSAPDLSRMQGDSDSYSSCTVGDLQYANGESFNPEIATLGMYGKVVCTCNNGKLDCKPIECDCSKKISRKNRCCMRQCGFTESDMIRKRRKKDKNKMRDLIC</sequence>
<dbReference type="Proteomes" id="UP000593567">
    <property type="component" value="Unassembled WGS sequence"/>
</dbReference>
<evidence type="ECO:0000259" key="2">
    <source>
        <dbReference type="PROSITE" id="PS50184"/>
    </source>
</evidence>
<dbReference type="InterPro" id="IPR010895">
    <property type="entry name" value="CHRD"/>
</dbReference>
<dbReference type="Gene3D" id="2.10.70.10">
    <property type="entry name" value="Complement Module, domain 1"/>
    <property type="match status" value="1"/>
</dbReference>
<feature type="domain" description="VWFC" evidence="2">
    <location>
        <begin position="8"/>
        <end position="84"/>
    </location>
</feature>
<dbReference type="PROSITE" id="PS50184">
    <property type="entry name" value="VWFC_2"/>
    <property type="match status" value="3"/>
</dbReference>
<organism evidence="4 5">
    <name type="scientific">Bugula neritina</name>
    <name type="common">Brown bryozoan</name>
    <name type="synonym">Sertularia neritina</name>
    <dbReference type="NCBI Taxonomy" id="10212"/>
    <lineage>
        <taxon>Eukaryota</taxon>
        <taxon>Metazoa</taxon>
        <taxon>Spiralia</taxon>
        <taxon>Lophotrochozoa</taxon>
        <taxon>Bryozoa</taxon>
        <taxon>Gymnolaemata</taxon>
        <taxon>Cheilostomatida</taxon>
        <taxon>Flustrina</taxon>
        <taxon>Buguloidea</taxon>
        <taxon>Bugulidae</taxon>
        <taxon>Bugula</taxon>
    </lineage>
</organism>
<dbReference type="GO" id="GO:0036122">
    <property type="term" value="F:BMP binding"/>
    <property type="evidence" value="ECO:0007669"/>
    <property type="project" value="TreeGrafter"/>
</dbReference>
<evidence type="ECO:0000313" key="5">
    <source>
        <dbReference type="Proteomes" id="UP000593567"/>
    </source>
</evidence>
<evidence type="ECO:0000256" key="1">
    <source>
        <dbReference type="PROSITE-ProRule" id="PRU00230"/>
    </source>
</evidence>
<reference evidence="4" key="1">
    <citation type="submission" date="2020-06" db="EMBL/GenBank/DDBJ databases">
        <title>Draft genome of Bugula neritina, a colonial animal packing powerful symbionts and potential medicines.</title>
        <authorList>
            <person name="Rayko M."/>
        </authorList>
    </citation>
    <scope>NUCLEOTIDE SEQUENCE [LARGE SCALE GENOMIC DNA]</scope>
    <source>
        <strain evidence="4">Kwan_BN1</strain>
    </source>
</reference>
<keyword evidence="5" id="KW-1185">Reference proteome</keyword>
<dbReference type="GO" id="GO:0030514">
    <property type="term" value="P:negative regulation of BMP signaling pathway"/>
    <property type="evidence" value="ECO:0007669"/>
    <property type="project" value="TreeGrafter"/>
</dbReference>
<dbReference type="SMART" id="SM00214">
    <property type="entry name" value="VWC"/>
    <property type="match status" value="4"/>
</dbReference>
<comment type="caution">
    <text evidence="4">The sequence shown here is derived from an EMBL/GenBank/DDBJ whole genome shotgun (WGS) entry which is preliminary data.</text>
</comment>
<protein>
    <submittedName>
        <fullName evidence="4">CHRD</fullName>
    </submittedName>
</protein>
<dbReference type="InterPro" id="IPR001007">
    <property type="entry name" value="VWF_dom"/>
</dbReference>
<dbReference type="GO" id="GO:0009953">
    <property type="term" value="P:dorsal/ventral pattern formation"/>
    <property type="evidence" value="ECO:0007669"/>
    <property type="project" value="TreeGrafter"/>
</dbReference>
<dbReference type="OrthoDB" id="9829321at2759"/>
<dbReference type="Pfam" id="PF00093">
    <property type="entry name" value="VWC"/>
    <property type="match status" value="2"/>
</dbReference>
<feature type="domain" description="CHRD" evidence="3">
    <location>
        <begin position="289"/>
        <end position="413"/>
    </location>
</feature>
<accession>A0A7J7JBI9</accession>
<proteinExistence type="predicted"/>
<dbReference type="Pfam" id="PF07452">
    <property type="entry name" value="CHRD"/>
    <property type="match status" value="1"/>
</dbReference>
<dbReference type="GO" id="GO:0005615">
    <property type="term" value="C:extracellular space"/>
    <property type="evidence" value="ECO:0007669"/>
    <property type="project" value="TreeGrafter"/>
</dbReference>
<feature type="domain" description="VWFC" evidence="2">
    <location>
        <begin position="618"/>
        <end position="688"/>
    </location>
</feature>
<gene>
    <name evidence="4" type="ORF">EB796_018335</name>
</gene>
<dbReference type="SMART" id="SM00754">
    <property type="entry name" value="CHRD"/>
    <property type="match status" value="1"/>
</dbReference>
<dbReference type="InterPro" id="IPR052278">
    <property type="entry name" value="Chordin-like_regulators"/>
</dbReference>
<dbReference type="PROSITE" id="PS01208">
    <property type="entry name" value="VWFC_1"/>
    <property type="match status" value="1"/>
</dbReference>
<keyword evidence="1" id="KW-0217">Developmental protein</keyword>